<protein>
    <recommendedName>
        <fullName evidence="2">C2H2-type domain-containing protein</fullName>
    </recommendedName>
</protein>
<dbReference type="Proteomes" id="UP000236178">
    <property type="component" value="Unassembled WGS sequence"/>
</dbReference>
<feature type="compositionally biased region" description="Low complexity" evidence="1">
    <location>
        <begin position="36"/>
        <end position="45"/>
    </location>
</feature>
<evidence type="ECO:0000313" key="4">
    <source>
        <dbReference type="Proteomes" id="UP000236178"/>
    </source>
</evidence>
<comment type="caution">
    <text evidence="3">The sequence shown here is derived from an EMBL/GenBank/DDBJ whole genome shotgun (WGS) entry which is preliminary data.</text>
</comment>
<evidence type="ECO:0000256" key="1">
    <source>
        <dbReference type="SAM" id="MobiDB-lite"/>
    </source>
</evidence>
<accession>A0A2I0SN23</accession>
<gene>
    <name evidence="3" type="ORF">CW362_19950</name>
</gene>
<name>A0A2I0SN23_9ACTN</name>
<feature type="compositionally biased region" description="Basic and acidic residues" evidence="1">
    <location>
        <begin position="9"/>
        <end position="18"/>
    </location>
</feature>
<dbReference type="RefSeq" id="WP_103550857.1">
    <property type="nucleotide sequence ID" value="NZ_JBHJSK010000008.1"/>
</dbReference>
<evidence type="ECO:0000313" key="3">
    <source>
        <dbReference type="EMBL" id="PKT71317.1"/>
    </source>
</evidence>
<feature type="region of interest" description="Disordered" evidence="1">
    <location>
        <begin position="1"/>
        <end position="57"/>
    </location>
</feature>
<organism evidence="3 4">
    <name type="scientific">Streptomyces populi</name>
    <dbReference type="NCBI Taxonomy" id="2058924"/>
    <lineage>
        <taxon>Bacteria</taxon>
        <taxon>Bacillati</taxon>
        <taxon>Actinomycetota</taxon>
        <taxon>Actinomycetes</taxon>
        <taxon>Kitasatosporales</taxon>
        <taxon>Streptomycetaceae</taxon>
        <taxon>Streptomyces</taxon>
    </lineage>
</organism>
<keyword evidence="4" id="KW-1185">Reference proteome</keyword>
<reference evidence="3 4" key="1">
    <citation type="submission" date="2017-12" db="EMBL/GenBank/DDBJ databases">
        <title>Streptomyces populusis sp. nov., a novel endophytic actinobacterium isolated from stems of Populus adenopoda Maxim.</title>
        <authorList>
            <person name="Wang Z."/>
        </authorList>
    </citation>
    <scope>NUCLEOTIDE SEQUENCE [LARGE SCALE GENOMIC DNA]</scope>
    <source>
        <strain evidence="3 4">A249</strain>
    </source>
</reference>
<dbReference type="EMBL" id="PJOS01000036">
    <property type="protein sequence ID" value="PKT71317.1"/>
    <property type="molecule type" value="Genomic_DNA"/>
</dbReference>
<evidence type="ECO:0000259" key="2">
    <source>
        <dbReference type="PROSITE" id="PS50157"/>
    </source>
</evidence>
<dbReference type="InterPro" id="IPR013087">
    <property type="entry name" value="Znf_C2H2_type"/>
</dbReference>
<sequence length="84" mass="8888">MGVQPAARLRQEFADAHGPDSVPLDLPQPAPPADSPAPADGSAPSDRGDRGDDLDGFNCADCARPFKTERALASYRRTAHTQES</sequence>
<feature type="compositionally biased region" description="Pro residues" evidence="1">
    <location>
        <begin position="26"/>
        <end position="35"/>
    </location>
</feature>
<dbReference type="AlphaFoldDB" id="A0A2I0SN23"/>
<dbReference type="PROSITE" id="PS50157">
    <property type="entry name" value="ZINC_FINGER_C2H2_2"/>
    <property type="match status" value="1"/>
</dbReference>
<proteinExistence type="predicted"/>
<feature type="domain" description="C2H2-type" evidence="2">
    <location>
        <begin position="57"/>
        <end position="84"/>
    </location>
</feature>